<feature type="transmembrane region" description="Helical" evidence="5">
    <location>
        <begin position="220"/>
        <end position="239"/>
    </location>
</feature>
<evidence type="ECO:0000256" key="3">
    <source>
        <dbReference type="ARBA" id="ARBA00022989"/>
    </source>
</evidence>
<keyword evidence="7" id="KW-1185">Reference proteome</keyword>
<reference evidence="6 7" key="1">
    <citation type="journal article" date="2019" name="Int. J. Syst. Evol. Microbiol.">
        <title>The Global Catalogue of Microorganisms (GCM) 10K type strain sequencing project: providing services to taxonomists for standard genome sequencing and annotation.</title>
        <authorList>
            <consortium name="The Broad Institute Genomics Platform"/>
            <consortium name="The Broad Institute Genome Sequencing Center for Infectious Disease"/>
            <person name="Wu L."/>
            <person name="Ma J."/>
        </authorList>
    </citation>
    <scope>NUCLEOTIDE SEQUENCE [LARGE SCALE GENOMIC DNA]</scope>
    <source>
        <strain evidence="6 7">CGMCC 1.12125</strain>
    </source>
</reference>
<protein>
    <submittedName>
        <fullName evidence="6">DUF106 domain-containing protein</fullName>
    </submittedName>
</protein>
<comment type="subcellular location">
    <subcellularLocation>
        <location evidence="1">Membrane</location>
        <topology evidence="1">Multi-pass membrane protein</topology>
    </subcellularLocation>
</comment>
<evidence type="ECO:0000256" key="2">
    <source>
        <dbReference type="ARBA" id="ARBA00022692"/>
    </source>
</evidence>
<keyword evidence="4 5" id="KW-0472">Membrane</keyword>
<evidence type="ECO:0000256" key="5">
    <source>
        <dbReference type="SAM" id="Phobius"/>
    </source>
</evidence>
<keyword evidence="3 5" id="KW-1133">Transmembrane helix</keyword>
<dbReference type="Proteomes" id="UP001597119">
    <property type="component" value="Unassembled WGS sequence"/>
</dbReference>
<feature type="transmembrane region" description="Helical" evidence="5">
    <location>
        <begin position="259"/>
        <end position="278"/>
    </location>
</feature>
<dbReference type="Pfam" id="PF01956">
    <property type="entry name" value="EMC3_TMCO1"/>
    <property type="match status" value="1"/>
</dbReference>
<accession>A0ABD6C5Q7</accession>
<name>A0ABD6C5Q7_9EURY</name>
<dbReference type="RefSeq" id="WP_247377971.1">
    <property type="nucleotide sequence ID" value="NZ_JALLGV010000004.1"/>
</dbReference>
<organism evidence="6 7">
    <name type="scientific">Halorientalis brevis</name>
    <dbReference type="NCBI Taxonomy" id="1126241"/>
    <lineage>
        <taxon>Archaea</taxon>
        <taxon>Methanobacteriati</taxon>
        <taxon>Methanobacteriota</taxon>
        <taxon>Stenosarchaea group</taxon>
        <taxon>Halobacteria</taxon>
        <taxon>Halobacteriales</taxon>
        <taxon>Haloarculaceae</taxon>
        <taxon>Halorientalis</taxon>
    </lineage>
</organism>
<evidence type="ECO:0000256" key="1">
    <source>
        <dbReference type="ARBA" id="ARBA00004141"/>
    </source>
</evidence>
<dbReference type="InterPro" id="IPR002809">
    <property type="entry name" value="EMC3/TMCO1"/>
</dbReference>
<comment type="caution">
    <text evidence="6">The sequence shown here is derived from an EMBL/GenBank/DDBJ whole genome shotgun (WGS) entry which is preliminary data.</text>
</comment>
<evidence type="ECO:0000313" key="7">
    <source>
        <dbReference type="Proteomes" id="UP001597119"/>
    </source>
</evidence>
<keyword evidence="2 5" id="KW-0812">Transmembrane</keyword>
<dbReference type="SMART" id="SM01415">
    <property type="entry name" value="DUF106"/>
    <property type="match status" value="1"/>
</dbReference>
<dbReference type="EMBL" id="JBHUDJ010000001">
    <property type="protein sequence ID" value="MFD1585525.1"/>
    <property type="molecule type" value="Genomic_DNA"/>
</dbReference>
<evidence type="ECO:0000256" key="4">
    <source>
        <dbReference type="ARBA" id="ARBA00023136"/>
    </source>
</evidence>
<evidence type="ECO:0000313" key="6">
    <source>
        <dbReference type="EMBL" id="MFD1585525.1"/>
    </source>
</evidence>
<feature type="transmembrane region" description="Helical" evidence="5">
    <location>
        <begin position="139"/>
        <end position="159"/>
    </location>
</feature>
<dbReference type="InterPro" id="IPR038978">
    <property type="entry name" value="MJ0935"/>
</dbReference>
<dbReference type="PANTHER" id="PTHR42198">
    <property type="entry name" value="INTEGRAL MEMBRANE PROTEIN"/>
    <property type="match status" value="1"/>
</dbReference>
<dbReference type="PANTHER" id="PTHR42198:SF1">
    <property type="entry name" value="INTEGRAL MEMBRANE PROTEIN"/>
    <property type="match status" value="1"/>
</dbReference>
<sequence>MARTAEKVESLAREDGELLDALDDVLDVAEEQGTVEWSDVSGEMTSGQWGRLIEKGLLVDADGNGFAVEDPDGIREALSDDEVEEAASFDTDGDSSWSQWDKLAGVGALAMMAGYSLTSVRNTIGGALDVIFGPLEAILPFYVVVMVLAMLTGLYSTLLQANLMDMDKMGEYQEQMKAIQEKRKKAKERGDEEALDRIQQEQMDAMGDQMGMFKEQFRPMVWIMLLTIPVFLWMYWMILSPAQSLHPQTITMPLVGTKTWTAGVLGPLQAWILWYFLCSMGFTQIIRKSLNIQTTPT</sequence>
<dbReference type="GO" id="GO:0016020">
    <property type="term" value="C:membrane"/>
    <property type="evidence" value="ECO:0007669"/>
    <property type="project" value="UniProtKB-SubCell"/>
</dbReference>
<proteinExistence type="predicted"/>
<gene>
    <name evidence="6" type="ORF">ACFR9U_00910</name>
</gene>
<dbReference type="AlphaFoldDB" id="A0ABD6C5Q7"/>